<dbReference type="AlphaFoldDB" id="A0A4P9YMJ6"/>
<feature type="compositionally biased region" description="Basic and acidic residues" evidence="1">
    <location>
        <begin position="147"/>
        <end position="172"/>
    </location>
</feature>
<sequence>MNLKVFLCLLVLIVTLSANPIDPQNNISADAEVIDNKVPDEQNEKMSVWGKVGFVLSNIAHGFRHGKPDDGSNKLNGSGDDHTVVNIPDDNVSVNENKVLEPKGFEVLDMHDLTRQKVSEETEQVLAVEETEIVKTKKQNLEIQQSKIDETKEETQAPLDNDKEKTESDSKASADGGNEIPIIAIVSGVFGGSAVASMAFLARRKYAKSRRDQINNA</sequence>
<gene>
    <name evidence="4" type="ORF">ROZALSC1DRAFT_21100</name>
</gene>
<keyword evidence="2" id="KW-1133">Transmembrane helix</keyword>
<accession>A0A4P9YMJ6</accession>
<keyword evidence="2" id="KW-0812">Transmembrane</keyword>
<feature type="region of interest" description="Disordered" evidence="1">
    <location>
        <begin position="145"/>
        <end position="177"/>
    </location>
</feature>
<evidence type="ECO:0000256" key="2">
    <source>
        <dbReference type="SAM" id="Phobius"/>
    </source>
</evidence>
<dbReference type="Proteomes" id="UP000281549">
    <property type="component" value="Unassembled WGS sequence"/>
</dbReference>
<organism evidence="4 5">
    <name type="scientific">Rozella allomycis (strain CSF55)</name>
    <dbReference type="NCBI Taxonomy" id="988480"/>
    <lineage>
        <taxon>Eukaryota</taxon>
        <taxon>Fungi</taxon>
        <taxon>Fungi incertae sedis</taxon>
        <taxon>Cryptomycota</taxon>
        <taxon>Cryptomycota incertae sedis</taxon>
        <taxon>Rozella</taxon>
    </lineage>
</organism>
<protein>
    <submittedName>
        <fullName evidence="4">Uncharacterized protein</fullName>
    </submittedName>
</protein>
<feature type="chain" id="PRO_5020928501" evidence="3">
    <location>
        <begin position="19"/>
        <end position="217"/>
    </location>
</feature>
<evidence type="ECO:0000256" key="3">
    <source>
        <dbReference type="SAM" id="SignalP"/>
    </source>
</evidence>
<feature type="transmembrane region" description="Helical" evidence="2">
    <location>
        <begin position="180"/>
        <end position="202"/>
    </location>
</feature>
<dbReference type="EMBL" id="ML005023">
    <property type="protein sequence ID" value="RKP20775.1"/>
    <property type="molecule type" value="Genomic_DNA"/>
</dbReference>
<evidence type="ECO:0000256" key="1">
    <source>
        <dbReference type="SAM" id="MobiDB-lite"/>
    </source>
</evidence>
<proteinExistence type="predicted"/>
<name>A0A4P9YMJ6_ROZAC</name>
<keyword evidence="2" id="KW-0472">Membrane</keyword>
<reference evidence="5" key="1">
    <citation type="journal article" date="2018" name="Nat. Microbiol.">
        <title>Leveraging single-cell genomics to expand the fungal tree of life.</title>
        <authorList>
            <person name="Ahrendt S.R."/>
            <person name="Quandt C.A."/>
            <person name="Ciobanu D."/>
            <person name="Clum A."/>
            <person name="Salamov A."/>
            <person name="Andreopoulos B."/>
            <person name="Cheng J.F."/>
            <person name="Woyke T."/>
            <person name="Pelin A."/>
            <person name="Henrissat B."/>
            <person name="Reynolds N.K."/>
            <person name="Benny G.L."/>
            <person name="Smith M.E."/>
            <person name="James T.Y."/>
            <person name="Grigoriev I.V."/>
        </authorList>
    </citation>
    <scope>NUCLEOTIDE SEQUENCE [LARGE SCALE GENOMIC DNA]</scope>
    <source>
        <strain evidence="5">CSF55</strain>
    </source>
</reference>
<evidence type="ECO:0000313" key="4">
    <source>
        <dbReference type="EMBL" id="RKP20775.1"/>
    </source>
</evidence>
<evidence type="ECO:0000313" key="5">
    <source>
        <dbReference type="Proteomes" id="UP000281549"/>
    </source>
</evidence>
<feature type="signal peptide" evidence="3">
    <location>
        <begin position="1"/>
        <end position="18"/>
    </location>
</feature>
<keyword evidence="3" id="KW-0732">Signal</keyword>